<dbReference type="EMBL" id="CAADRA010001073">
    <property type="protein sequence ID" value="VFT81517.1"/>
    <property type="molecule type" value="Genomic_DNA"/>
</dbReference>
<feature type="compositionally biased region" description="Basic and acidic residues" evidence="1">
    <location>
        <begin position="7"/>
        <end position="16"/>
    </location>
</feature>
<dbReference type="AlphaFoldDB" id="A0A485KCR4"/>
<accession>A0A485KCR4</accession>
<reference evidence="3 4" key="1">
    <citation type="submission" date="2019-03" db="EMBL/GenBank/DDBJ databases">
        <authorList>
            <person name="Gaulin E."/>
            <person name="Dumas B."/>
        </authorList>
    </citation>
    <scope>NUCLEOTIDE SEQUENCE [LARGE SCALE GENOMIC DNA]</scope>
    <source>
        <strain evidence="3">CBS 568.67</strain>
    </source>
</reference>
<evidence type="ECO:0000313" key="4">
    <source>
        <dbReference type="Proteomes" id="UP000332933"/>
    </source>
</evidence>
<feature type="compositionally biased region" description="Polar residues" evidence="1">
    <location>
        <begin position="31"/>
        <end position="56"/>
    </location>
</feature>
<gene>
    <name evidence="3" type="primary">Aste57867_4405</name>
    <name evidence="2" type="ORF">As57867_004393</name>
    <name evidence="3" type="ORF">ASTE57867_4405</name>
</gene>
<protein>
    <submittedName>
        <fullName evidence="3">Aste57867_4405 protein</fullName>
    </submittedName>
</protein>
<dbReference type="EMBL" id="VJMH01001073">
    <property type="protein sequence ID" value="KAF0713318.1"/>
    <property type="molecule type" value="Genomic_DNA"/>
</dbReference>
<dbReference type="OrthoDB" id="153872at2759"/>
<name>A0A485KCR4_9STRA</name>
<sequence>MSPKGKKIIEDVKNDLIKSSVRPSKADGSMKATTNGSNPSSLRGISVSQRNSSNANVVVRQDVWSSQLRKEMGIEDKAAVDEPASHD</sequence>
<feature type="region of interest" description="Disordered" evidence="1">
    <location>
        <begin position="1"/>
        <end position="87"/>
    </location>
</feature>
<feature type="compositionally biased region" description="Basic and acidic residues" evidence="1">
    <location>
        <begin position="68"/>
        <end position="87"/>
    </location>
</feature>
<evidence type="ECO:0000313" key="2">
    <source>
        <dbReference type="EMBL" id="KAF0713318.1"/>
    </source>
</evidence>
<proteinExistence type="predicted"/>
<organism evidence="3 4">
    <name type="scientific">Aphanomyces stellatus</name>
    <dbReference type="NCBI Taxonomy" id="120398"/>
    <lineage>
        <taxon>Eukaryota</taxon>
        <taxon>Sar</taxon>
        <taxon>Stramenopiles</taxon>
        <taxon>Oomycota</taxon>
        <taxon>Saprolegniomycetes</taxon>
        <taxon>Saprolegniales</taxon>
        <taxon>Verrucalvaceae</taxon>
        <taxon>Aphanomyces</taxon>
    </lineage>
</organism>
<evidence type="ECO:0000256" key="1">
    <source>
        <dbReference type="SAM" id="MobiDB-lite"/>
    </source>
</evidence>
<evidence type="ECO:0000313" key="3">
    <source>
        <dbReference type="EMBL" id="VFT81517.1"/>
    </source>
</evidence>
<dbReference type="Proteomes" id="UP000332933">
    <property type="component" value="Unassembled WGS sequence"/>
</dbReference>
<keyword evidence="4" id="KW-1185">Reference proteome</keyword>
<reference evidence="2" key="2">
    <citation type="submission" date="2019-06" db="EMBL/GenBank/DDBJ databases">
        <title>Genomics analysis of Aphanomyces spp. identifies a new class of oomycete effector associated with host adaptation.</title>
        <authorList>
            <person name="Gaulin E."/>
        </authorList>
    </citation>
    <scope>NUCLEOTIDE SEQUENCE</scope>
    <source>
        <strain evidence="2">CBS 578.67</strain>
    </source>
</reference>